<sequence length="184" mass="20323">MYQRSICSWLTGVAVLSVGILAGCSSIDRTSHQLVNAITPYQIEVVQGNFVSKEQVEALKPGMSHEQVRDILGSPLLVSVFHSDRWDYVFTIKRKGLAFEEKKLTVYFSGYVMERAEGDEMPSESEFVALLGEQNSKPKIPNLEATPAQLERFAPSKQSQEAAANNAANSPSNAQPRSIYPSLE</sequence>
<dbReference type="Gene3D" id="3.30.1450.10">
    <property type="match status" value="1"/>
</dbReference>
<dbReference type="InterPro" id="IPR026592">
    <property type="entry name" value="BamE"/>
</dbReference>
<dbReference type="GO" id="GO:0030674">
    <property type="term" value="F:protein-macromolecule adaptor activity"/>
    <property type="evidence" value="ECO:0007669"/>
    <property type="project" value="TreeGrafter"/>
</dbReference>
<dbReference type="PANTHER" id="PTHR37482:SF1">
    <property type="entry name" value="OUTER MEMBRANE PROTEIN ASSEMBLY FACTOR BAME"/>
    <property type="match status" value="1"/>
</dbReference>
<keyword evidence="4" id="KW-0449">Lipoprotein</keyword>
<dbReference type="InterPro" id="IPR037873">
    <property type="entry name" value="BamE-like"/>
</dbReference>
<keyword evidence="1 4" id="KW-0732">Signal</keyword>
<reference evidence="7 8" key="1">
    <citation type="submission" date="2019-04" db="EMBL/GenBank/DDBJ databases">
        <title>Lampropedia sp YIM MLB12 draf genome.</title>
        <authorList>
            <person name="Wang Y.-X."/>
        </authorList>
    </citation>
    <scope>NUCLEOTIDE SEQUENCE [LARGE SCALE GENOMIC DNA]</scope>
    <source>
        <strain evidence="7 8">YIM MLB12</strain>
    </source>
</reference>
<feature type="region of interest" description="Disordered" evidence="5">
    <location>
        <begin position="153"/>
        <end position="184"/>
    </location>
</feature>
<feature type="domain" description="Outer membrane protein assembly factor BamE" evidence="6">
    <location>
        <begin position="48"/>
        <end position="111"/>
    </location>
</feature>
<evidence type="ECO:0000259" key="6">
    <source>
        <dbReference type="Pfam" id="PF04355"/>
    </source>
</evidence>
<dbReference type="GO" id="GO:0051205">
    <property type="term" value="P:protein insertion into membrane"/>
    <property type="evidence" value="ECO:0007669"/>
    <property type="project" value="UniProtKB-UniRule"/>
</dbReference>
<evidence type="ECO:0000256" key="5">
    <source>
        <dbReference type="SAM" id="MobiDB-lite"/>
    </source>
</evidence>
<evidence type="ECO:0000256" key="3">
    <source>
        <dbReference type="ARBA" id="ARBA00023237"/>
    </source>
</evidence>
<dbReference type="PANTHER" id="PTHR37482">
    <property type="entry name" value="OUTER MEMBRANE PROTEIN ASSEMBLY FACTOR BAME"/>
    <property type="match status" value="1"/>
</dbReference>
<keyword evidence="4" id="KW-0564">Palmitate</keyword>
<comment type="subunit">
    <text evidence="4">Part of the Bam complex.</text>
</comment>
<dbReference type="Proteomes" id="UP000306236">
    <property type="component" value="Unassembled WGS sequence"/>
</dbReference>
<dbReference type="InterPro" id="IPR007450">
    <property type="entry name" value="BamE_dom"/>
</dbReference>
<dbReference type="HAMAP" id="MF_00925">
    <property type="entry name" value="OM_assembly_BamE"/>
    <property type="match status" value="1"/>
</dbReference>
<keyword evidence="3 4" id="KW-0998">Cell outer membrane</keyword>
<proteinExistence type="inferred from homology"/>
<dbReference type="AlphaFoldDB" id="A0A4S5BVQ8"/>
<comment type="caution">
    <text evidence="7">The sequence shown here is derived from an EMBL/GenBank/DDBJ whole genome shotgun (WGS) entry which is preliminary data.</text>
</comment>
<dbReference type="PROSITE" id="PS51257">
    <property type="entry name" value="PROKAR_LIPOPROTEIN"/>
    <property type="match status" value="1"/>
</dbReference>
<comment type="subcellular location">
    <subcellularLocation>
        <location evidence="4">Cell outer membrane</location>
        <topology evidence="4">Lipid-anchor</topology>
    </subcellularLocation>
</comment>
<keyword evidence="2 4" id="KW-0472">Membrane</keyword>
<protein>
    <recommendedName>
        <fullName evidence="4">Outer membrane protein assembly factor BamE</fullName>
    </recommendedName>
</protein>
<accession>A0A4S5BVQ8</accession>
<feature type="compositionally biased region" description="Low complexity" evidence="5">
    <location>
        <begin position="162"/>
        <end position="174"/>
    </location>
</feature>
<dbReference type="Pfam" id="PF04355">
    <property type="entry name" value="BamE"/>
    <property type="match status" value="1"/>
</dbReference>
<evidence type="ECO:0000256" key="4">
    <source>
        <dbReference type="HAMAP-Rule" id="MF_00925"/>
    </source>
</evidence>
<keyword evidence="8" id="KW-1185">Reference proteome</keyword>
<name>A0A4S5BVQ8_9BURK</name>
<comment type="similarity">
    <text evidence="4">Belongs to the BamE family.</text>
</comment>
<comment type="function">
    <text evidence="4">Part of the outer membrane protein assembly complex, which is involved in assembly and insertion of beta-barrel proteins into the outer membrane.</text>
</comment>
<dbReference type="OrthoDB" id="9808250at2"/>
<evidence type="ECO:0000313" key="7">
    <source>
        <dbReference type="EMBL" id="THJ34068.1"/>
    </source>
</evidence>
<evidence type="ECO:0000256" key="1">
    <source>
        <dbReference type="ARBA" id="ARBA00022729"/>
    </source>
</evidence>
<gene>
    <name evidence="4" type="primary">bamE</name>
    <name evidence="7" type="ORF">E8K88_08100</name>
</gene>
<dbReference type="RefSeq" id="WP_136406175.1">
    <property type="nucleotide sequence ID" value="NZ_SSWX01000008.1"/>
</dbReference>
<dbReference type="GO" id="GO:0043165">
    <property type="term" value="P:Gram-negative-bacterium-type cell outer membrane assembly"/>
    <property type="evidence" value="ECO:0007669"/>
    <property type="project" value="UniProtKB-UniRule"/>
</dbReference>
<dbReference type="EMBL" id="SSWX01000008">
    <property type="protein sequence ID" value="THJ34068.1"/>
    <property type="molecule type" value="Genomic_DNA"/>
</dbReference>
<organism evidence="7 8">
    <name type="scientific">Lampropedia aestuarii</name>
    <dbReference type="NCBI Taxonomy" id="2562762"/>
    <lineage>
        <taxon>Bacteria</taxon>
        <taxon>Pseudomonadati</taxon>
        <taxon>Pseudomonadota</taxon>
        <taxon>Betaproteobacteria</taxon>
        <taxon>Burkholderiales</taxon>
        <taxon>Comamonadaceae</taxon>
        <taxon>Lampropedia</taxon>
    </lineage>
</organism>
<dbReference type="GO" id="GO:1990063">
    <property type="term" value="C:Bam protein complex"/>
    <property type="evidence" value="ECO:0007669"/>
    <property type="project" value="TreeGrafter"/>
</dbReference>
<evidence type="ECO:0000256" key="2">
    <source>
        <dbReference type="ARBA" id="ARBA00023136"/>
    </source>
</evidence>
<evidence type="ECO:0000313" key="8">
    <source>
        <dbReference type="Proteomes" id="UP000306236"/>
    </source>
</evidence>